<dbReference type="Pfam" id="PF13360">
    <property type="entry name" value="PQQ_2"/>
    <property type="match status" value="1"/>
</dbReference>
<dbReference type="SUPFAM" id="SSF50998">
    <property type="entry name" value="Quinoprotein alcohol dehydrogenase-like"/>
    <property type="match status" value="1"/>
</dbReference>
<dbReference type="InterPro" id="IPR002372">
    <property type="entry name" value="PQQ_rpt_dom"/>
</dbReference>
<keyword evidence="5" id="KW-0472">Membrane</keyword>
<dbReference type="SUPFAM" id="SSF53067">
    <property type="entry name" value="Actin-like ATPase domain"/>
    <property type="match status" value="2"/>
</dbReference>
<evidence type="ECO:0000313" key="7">
    <source>
        <dbReference type="EMBL" id="SCG38410.1"/>
    </source>
</evidence>
<proteinExistence type="predicted"/>
<evidence type="ECO:0000256" key="2">
    <source>
        <dbReference type="ARBA" id="ARBA00022840"/>
    </source>
</evidence>
<sequence length="1040" mass="108178">MAGQHEGYALGVDLGTSNTVAVLRRPDGQTRPLLLDGQPIIPSGVYADADGVLHAGRDAQRLARTEPGRYEPHPKRRIDEPAVALGDRRYPPAELLAATLHAVARAAVEAVGFLPPAVLTCPATWDAPRRQVLSDALALAGWPSAAEHTMSGPTPPGTRLLREPVAAARYYTQVLRRPVPVGGTVAVFDFGAGTLDVAVLRNEGADPWGDSGFTVVAAGGAADLGGLDVDAALFDRLGELVASAHPERWATLTRPESTTQWRDRHQLWENVRGAKEMLSRATVAPVAVPGVDAAVPLTRDDLERVATPLLRRGVAVTREVLDTAGLHPQQLAGLFLVGGATRTPLVARLLHAELGVAPTVLEQPELPVAEGALTDLPLPRPARVAAGFGAPALAPPPPVPAPPPAAPAPVPAPGDGPTVPAAAPAQTTPAAPHPVSPAAPPPVPAHHGAHPDGLAGPAPQTVPAAPPTSPAAPPAPAGPPPQTVPAAHPTSPAAPPPVPAGSAPAQQGLPATPGHAPTAPTVPAPSAAAAPPAATLVGPPPPPATLPEPRPPVGGPPGAPPAGPVAPPLGWPGVPVSGAPVSPPPGGPRVFRRRALWITLGAVLALAGVSVAAALYLTRDRYPALEWQNPVAEVKRIPAGEERPTDMFTAVLGDHGYLAHPLPDGRLEVVAVDTRTGGQRWRRQVGSSTQRWERIVALPGAVAVFADASSSDTPRDLIVLDGASGDRRWDEPIRGDDDVLFAENVAVLVDRTLHRLVGLRLDDGAEAWTLANPRDEYGGARTSVYRVTTDEALGGPAYPSGAPRDPWRGDARRIVQVGADRSVRLIDTDTRTVIRTRAGAADLDDLVMAHGDRLYVADDESRYQLLAYDLTSDAKPELLYTAGDGRRPEALVPCGERRVCLLEVAGGDAKTTEVVAVTEERAERWPAPEATVLVPLGEHVLARRTSPESASTLFGPDGSGVLKDRDGVAVRIDAGNLLVFADRLSSVSDDRSVAGVPVSSGKVVELGQLKDVRSDTCSWNTTVVVCGADKDYVLYRFAEQ</sequence>
<reference evidence="7 8" key="1">
    <citation type="submission" date="2016-06" db="EMBL/GenBank/DDBJ databases">
        <authorList>
            <person name="Kjaerup R.B."/>
            <person name="Dalgaard T.S."/>
            <person name="Juul-Madsen H.R."/>
        </authorList>
    </citation>
    <scope>NUCLEOTIDE SEQUENCE [LARGE SCALE GENOMIC DNA]</scope>
    <source>
        <strain evidence="7 8">DSM 43904</strain>
    </source>
</reference>
<feature type="compositionally biased region" description="Pro residues" evidence="4">
    <location>
        <begin position="395"/>
        <end position="414"/>
    </location>
</feature>
<dbReference type="AlphaFoldDB" id="A0A1C5GXD3"/>
<evidence type="ECO:0000256" key="4">
    <source>
        <dbReference type="SAM" id="MobiDB-lite"/>
    </source>
</evidence>
<dbReference type="Gene3D" id="3.90.640.10">
    <property type="entry name" value="Actin, Chain A, domain 4"/>
    <property type="match status" value="1"/>
</dbReference>
<evidence type="ECO:0000256" key="3">
    <source>
        <dbReference type="ARBA" id="ARBA00023186"/>
    </source>
</evidence>
<evidence type="ECO:0000256" key="5">
    <source>
        <dbReference type="SAM" id="Phobius"/>
    </source>
</evidence>
<feature type="compositionally biased region" description="Low complexity" evidence="4">
    <location>
        <begin position="415"/>
        <end position="430"/>
    </location>
</feature>
<keyword evidence="1" id="KW-0547">Nucleotide-binding</keyword>
<keyword evidence="5" id="KW-1133">Transmembrane helix</keyword>
<feature type="compositionally biased region" description="Pro residues" evidence="4">
    <location>
        <begin position="464"/>
        <end position="483"/>
    </location>
</feature>
<evidence type="ECO:0000259" key="6">
    <source>
        <dbReference type="Pfam" id="PF13360"/>
    </source>
</evidence>
<evidence type="ECO:0000313" key="8">
    <source>
        <dbReference type="Proteomes" id="UP000198217"/>
    </source>
</evidence>
<keyword evidence="5" id="KW-0812">Transmembrane</keyword>
<organism evidence="7 8">
    <name type="scientific">Micromonospora echinaurantiaca</name>
    <dbReference type="NCBI Taxonomy" id="47857"/>
    <lineage>
        <taxon>Bacteria</taxon>
        <taxon>Bacillati</taxon>
        <taxon>Actinomycetota</taxon>
        <taxon>Actinomycetes</taxon>
        <taxon>Micromonosporales</taxon>
        <taxon>Micromonosporaceae</taxon>
        <taxon>Micromonospora</taxon>
    </lineage>
</organism>
<dbReference type="RefSeq" id="WP_088992350.1">
    <property type="nucleotide sequence ID" value="NZ_LT607750.1"/>
</dbReference>
<dbReference type="Pfam" id="PF00012">
    <property type="entry name" value="HSP70"/>
    <property type="match status" value="1"/>
</dbReference>
<keyword evidence="3" id="KW-0143">Chaperone</keyword>
<feature type="compositionally biased region" description="Pro residues" evidence="4">
    <location>
        <begin position="538"/>
        <end position="566"/>
    </location>
</feature>
<accession>A0A1C5GXD3</accession>
<dbReference type="PANTHER" id="PTHR19375">
    <property type="entry name" value="HEAT SHOCK PROTEIN 70KDA"/>
    <property type="match status" value="1"/>
</dbReference>
<feature type="domain" description="Pyrrolo-quinoline quinone repeat" evidence="6">
    <location>
        <begin position="663"/>
        <end position="769"/>
    </location>
</feature>
<dbReference type="EMBL" id="LT607750">
    <property type="protein sequence ID" value="SCG38410.1"/>
    <property type="molecule type" value="Genomic_DNA"/>
</dbReference>
<dbReference type="InterPro" id="IPR013126">
    <property type="entry name" value="Hsp_70_fam"/>
</dbReference>
<evidence type="ECO:0000256" key="1">
    <source>
        <dbReference type="ARBA" id="ARBA00022741"/>
    </source>
</evidence>
<name>A0A1C5GXD3_9ACTN</name>
<feature type="transmembrane region" description="Helical" evidence="5">
    <location>
        <begin position="595"/>
        <end position="617"/>
    </location>
</feature>
<gene>
    <name evidence="7" type="ORF">GA0070609_0570</name>
</gene>
<dbReference type="GO" id="GO:0140662">
    <property type="term" value="F:ATP-dependent protein folding chaperone"/>
    <property type="evidence" value="ECO:0007669"/>
    <property type="project" value="InterPro"/>
</dbReference>
<dbReference type="InterPro" id="IPR015943">
    <property type="entry name" value="WD40/YVTN_repeat-like_dom_sf"/>
</dbReference>
<dbReference type="PRINTS" id="PR00301">
    <property type="entry name" value="HEATSHOCK70"/>
</dbReference>
<dbReference type="Gene3D" id="2.130.10.10">
    <property type="entry name" value="YVTN repeat-like/Quinoprotein amine dehydrogenase"/>
    <property type="match status" value="1"/>
</dbReference>
<protein>
    <submittedName>
        <fullName evidence="7">PQQ-like domain-containing protein</fullName>
    </submittedName>
</protein>
<feature type="compositionally biased region" description="Pro residues" evidence="4">
    <location>
        <begin position="431"/>
        <end position="444"/>
    </location>
</feature>
<keyword evidence="8" id="KW-1185">Reference proteome</keyword>
<dbReference type="Gene3D" id="3.30.420.40">
    <property type="match status" value="2"/>
</dbReference>
<keyword evidence="2" id="KW-0067">ATP-binding</keyword>
<dbReference type="GO" id="GO:0005524">
    <property type="term" value="F:ATP binding"/>
    <property type="evidence" value="ECO:0007669"/>
    <property type="project" value="UniProtKB-KW"/>
</dbReference>
<feature type="region of interest" description="Disordered" evidence="4">
    <location>
        <begin position="395"/>
        <end position="566"/>
    </location>
</feature>
<feature type="compositionally biased region" description="Low complexity" evidence="4">
    <location>
        <begin position="500"/>
        <end position="537"/>
    </location>
</feature>
<dbReference type="Proteomes" id="UP000198217">
    <property type="component" value="Chromosome I"/>
</dbReference>
<dbReference type="InterPro" id="IPR011047">
    <property type="entry name" value="Quinoprotein_ADH-like_sf"/>
</dbReference>
<dbReference type="InterPro" id="IPR043129">
    <property type="entry name" value="ATPase_NBD"/>
</dbReference>